<sequence length="50" mass="6216">MQEASQIFYENIQYIDCNRRGTSRTYLEKIYCASSLYYFIKLLKFWIYKL</sequence>
<reference evidence="1" key="1">
    <citation type="submission" date="2014-09" db="EMBL/GenBank/DDBJ databases">
        <authorList>
            <person name="Magalhaes I.L.F."/>
            <person name="Oliveira U."/>
            <person name="Santos F.R."/>
            <person name="Vidigal T.H.D.A."/>
            <person name="Brescovit A.D."/>
            <person name="Santos A.J."/>
        </authorList>
    </citation>
    <scope>NUCLEOTIDE SEQUENCE</scope>
    <source>
        <tissue evidence="1">Shoot tissue taken approximately 20 cm above the soil surface</tissue>
    </source>
</reference>
<dbReference type="AlphaFoldDB" id="A0A0A9B7W7"/>
<evidence type="ECO:0000313" key="1">
    <source>
        <dbReference type="EMBL" id="JAD58253.1"/>
    </source>
</evidence>
<name>A0A0A9B7W7_ARUDO</name>
<protein>
    <submittedName>
        <fullName evidence="1">Uncharacterized protein</fullName>
    </submittedName>
</protein>
<accession>A0A0A9B7W7</accession>
<organism evidence="1">
    <name type="scientific">Arundo donax</name>
    <name type="common">Giant reed</name>
    <name type="synonym">Donax arundinaceus</name>
    <dbReference type="NCBI Taxonomy" id="35708"/>
    <lineage>
        <taxon>Eukaryota</taxon>
        <taxon>Viridiplantae</taxon>
        <taxon>Streptophyta</taxon>
        <taxon>Embryophyta</taxon>
        <taxon>Tracheophyta</taxon>
        <taxon>Spermatophyta</taxon>
        <taxon>Magnoliopsida</taxon>
        <taxon>Liliopsida</taxon>
        <taxon>Poales</taxon>
        <taxon>Poaceae</taxon>
        <taxon>PACMAD clade</taxon>
        <taxon>Arundinoideae</taxon>
        <taxon>Arundineae</taxon>
        <taxon>Arundo</taxon>
    </lineage>
</organism>
<proteinExistence type="predicted"/>
<dbReference type="EMBL" id="GBRH01239642">
    <property type="protein sequence ID" value="JAD58253.1"/>
    <property type="molecule type" value="Transcribed_RNA"/>
</dbReference>
<reference evidence="1" key="2">
    <citation type="journal article" date="2015" name="Data Brief">
        <title>Shoot transcriptome of the giant reed, Arundo donax.</title>
        <authorList>
            <person name="Barrero R.A."/>
            <person name="Guerrero F.D."/>
            <person name="Moolhuijzen P."/>
            <person name="Goolsby J.A."/>
            <person name="Tidwell J."/>
            <person name="Bellgard S.E."/>
            <person name="Bellgard M.I."/>
        </authorList>
    </citation>
    <scope>NUCLEOTIDE SEQUENCE</scope>
    <source>
        <tissue evidence="1">Shoot tissue taken approximately 20 cm above the soil surface</tissue>
    </source>
</reference>